<evidence type="ECO:0000256" key="5">
    <source>
        <dbReference type="ARBA" id="ARBA00022692"/>
    </source>
</evidence>
<feature type="transmembrane region" description="Helical" evidence="8">
    <location>
        <begin position="179"/>
        <end position="200"/>
    </location>
</feature>
<dbReference type="Gene3D" id="1.20.1530.20">
    <property type="match status" value="1"/>
</dbReference>
<feature type="transmembrane region" description="Helical" evidence="8">
    <location>
        <begin position="221"/>
        <end position="239"/>
    </location>
</feature>
<keyword evidence="4" id="KW-1003">Cell membrane</keyword>
<feature type="transmembrane region" description="Helical" evidence="8">
    <location>
        <begin position="277"/>
        <end position="300"/>
    </location>
</feature>
<comment type="caution">
    <text evidence="9">The sequence shown here is derived from an EMBL/GenBank/DDBJ whole genome shotgun (WGS) entry which is preliminary data.</text>
</comment>
<dbReference type="InterPro" id="IPR038770">
    <property type="entry name" value="Na+/solute_symporter_sf"/>
</dbReference>
<dbReference type="PANTHER" id="PTHR36838">
    <property type="entry name" value="AUXIN EFFLUX CARRIER FAMILY PROTEIN"/>
    <property type="match status" value="1"/>
</dbReference>
<dbReference type="Pfam" id="PF03547">
    <property type="entry name" value="Mem_trans"/>
    <property type="match status" value="1"/>
</dbReference>
<feature type="transmembrane region" description="Helical" evidence="8">
    <location>
        <begin position="58"/>
        <end position="76"/>
    </location>
</feature>
<dbReference type="PANTHER" id="PTHR36838:SF1">
    <property type="entry name" value="SLR1864 PROTEIN"/>
    <property type="match status" value="1"/>
</dbReference>
<organism evidence="9 10">
    <name type="scientific">Lentilactobacillus farraginis DSM 18382 = JCM 14108</name>
    <dbReference type="NCBI Taxonomy" id="1423743"/>
    <lineage>
        <taxon>Bacteria</taxon>
        <taxon>Bacillati</taxon>
        <taxon>Bacillota</taxon>
        <taxon>Bacilli</taxon>
        <taxon>Lactobacillales</taxon>
        <taxon>Lactobacillaceae</taxon>
        <taxon>Lentilactobacillus</taxon>
    </lineage>
</organism>
<dbReference type="GO" id="GO:0055085">
    <property type="term" value="P:transmembrane transport"/>
    <property type="evidence" value="ECO:0007669"/>
    <property type="project" value="InterPro"/>
</dbReference>
<feature type="transmembrane region" description="Helical" evidence="8">
    <location>
        <begin position="88"/>
        <end position="106"/>
    </location>
</feature>
<name>A0A0R1V8A9_9LACO</name>
<gene>
    <name evidence="9" type="ORF">FD41_GL001455</name>
</gene>
<accession>A0A0R1V8A9</accession>
<dbReference type="InterPro" id="IPR004776">
    <property type="entry name" value="Mem_transp_PIN-like"/>
</dbReference>
<dbReference type="GO" id="GO:0005886">
    <property type="term" value="C:plasma membrane"/>
    <property type="evidence" value="ECO:0007669"/>
    <property type="project" value="UniProtKB-SubCell"/>
</dbReference>
<dbReference type="AlphaFoldDB" id="A0A0R1V8A9"/>
<keyword evidence="10" id="KW-1185">Reference proteome</keyword>
<proteinExistence type="inferred from homology"/>
<reference evidence="9 10" key="1">
    <citation type="journal article" date="2015" name="Genome Announc.">
        <title>Expanding the biotechnology potential of lactobacilli through comparative genomics of 213 strains and associated genera.</title>
        <authorList>
            <person name="Sun Z."/>
            <person name="Harris H.M."/>
            <person name="McCann A."/>
            <person name="Guo C."/>
            <person name="Argimon S."/>
            <person name="Zhang W."/>
            <person name="Yang X."/>
            <person name="Jeffery I.B."/>
            <person name="Cooney J.C."/>
            <person name="Kagawa T.F."/>
            <person name="Liu W."/>
            <person name="Song Y."/>
            <person name="Salvetti E."/>
            <person name="Wrobel A."/>
            <person name="Rasinkangas P."/>
            <person name="Parkhill J."/>
            <person name="Rea M.C."/>
            <person name="O'Sullivan O."/>
            <person name="Ritari J."/>
            <person name="Douillard F.P."/>
            <person name="Paul Ross R."/>
            <person name="Yang R."/>
            <person name="Briner A.E."/>
            <person name="Felis G.E."/>
            <person name="de Vos W.M."/>
            <person name="Barrangou R."/>
            <person name="Klaenhammer T.R."/>
            <person name="Caufield P.W."/>
            <person name="Cui Y."/>
            <person name="Zhang H."/>
            <person name="O'Toole P.W."/>
        </authorList>
    </citation>
    <scope>NUCLEOTIDE SEQUENCE [LARGE SCALE GENOMIC DNA]</scope>
    <source>
        <strain evidence="9 10">DSM 18382</strain>
    </source>
</reference>
<feature type="transmembrane region" description="Helical" evidence="8">
    <location>
        <begin position="338"/>
        <end position="359"/>
    </location>
</feature>
<feature type="transmembrane region" description="Helical" evidence="8">
    <location>
        <begin position="152"/>
        <end position="173"/>
    </location>
</feature>
<feature type="transmembrane region" description="Helical" evidence="8">
    <location>
        <begin position="306"/>
        <end position="326"/>
    </location>
</feature>
<dbReference type="Proteomes" id="UP000051966">
    <property type="component" value="Unassembled WGS sequence"/>
</dbReference>
<keyword evidence="5 8" id="KW-0812">Transmembrane</keyword>
<evidence type="ECO:0000313" key="10">
    <source>
        <dbReference type="Proteomes" id="UP000051966"/>
    </source>
</evidence>
<evidence type="ECO:0000256" key="3">
    <source>
        <dbReference type="ARBA" id="ARBA00022448"/>
    </source>
</evidence>
<keyword evidence="3" id="KW-0813">Transport</keyword>
<evidence type="ECO:0000256" key="4">
    <source>
        <dbReference type="ARBA" id="ARBA00022475"/>
    </source>
</evidence>
<feature type="transmembrane region" description="Helical" evidence="8">
    <location>
        <begin position="118"/>
        <end position="140"/>
    </location>
</feature>
<comment type="similarity">
    <text evidence="2">Belongs to the auxin efflux carrier (TC 2.A.69) family.</text>
</comment>
<evidence type="ECO:0000313" key="9">
    <source>
        <dbReference type="EMBL" id="KRM01746.1"/>
    </source>
</evidence>
<keyword evidence="6 8" id="KW-1133">Transmembrane helix</keyword>
<evidence type="ECO:0000256" key="2">
    <source>
        <dbReference type="ARBA" id="ARBA00010145"/>
    </source>
</evidence>
<comment type="subcellular location">
    <subcellularLocation>
        <location evidence="1">Cell membrane</location>
        <topology evidence="1">Multi-pass membrane protein</topology>
    </subcellularLocation>
</comment>
<dbReference type="PATRIC" id="fig|1423743.5.peg.1507"/>
<evidence type="ECO:0000256" key="6">
    <source>
        <dbReference type="ARBA" id="ARBA00022989"/>
    </source>
</evidence>
<evidence type="ECO:0000256" key="1">
    <source>
        <dbReference type="ARBA" id="ARBA00004651"/>
    </source>
</evidence>
<evidence type="ECO:0000256" key="8">
    <source>
        <dbReference type="SAM" id="Phobius"/>
    </source>
</evidence>
<keyword evidence="7 8" id="KW-0472">Membrane</keyword>
<sequence>MQSPVNLTGLSNIRWLFMPTQFNAQFRLSKVGQSRYNKHSQFSENHLKGSGSMALGQLANQIGLMFVLMLVGVLINKLGFMQTQTSNDLTNILLYIVSPCLIIGAFEQHYSASRMKQLVLVCIGIFIFYIIEIIVSKLAFGRISNINLRRITQYGSIYSNAGFMGVPLTSALFGNSGVFFAVASLAGFNIFSWTHGVSLFKTGQKTTDRWQNFREIIVNPNIIAILIGLIFFLFSFQLPGPANEVVKYISSINTPLSMIVIGNSLGNIKLNRQLIDWHLWLALFFRNVLFPIIAIMVLQLLTVSGVALYTTVLMAACPAAGLVVLFTLQAYGDTSPAVALMSLSTILSLITIPLVFALIKL</sequence>
<protein>
    <submittedName>
        <fullName evidence="9">Auxin efflux carrier</fullName>
    </submittedName>
</protein>
<dbReference type="EMBL" id="AZFY01000148">
    <property type="protein sequence ID" value="KRM01746.1"/>
    <property type="molecule type" value="Genomic_DNA"/>
</dbReference>
<evidence type="ECO:0000256" key="7">
    <source>
        <dbReference type="ARBA" id="ARBA00023136"/>
    </source>
</evidence>